<comment type="caution">
    <text evidence="1">The sequence shown here is derived from an EMBL/GenBank/DDBJ whole genome shotgun (WGS) entry which is preliminary data.</text>
</comment>
<protein>
    <recommendedName>
        <fullName evidence="3">YARHG domain-containing protein</fullName>
    </recommendedName>
</protein>
<organism evidence="1 2">
    <name type="scientific">Flavobacterium jejuense</name>
    <dbReference type="NCBI Taxonomy" id="1544455"/>
    <lineage>
        <taxon>Bacteria</taxon>
        <taxon>Pseudomonadati</taxon>
        <taxon>Bacteroidota</taxon>
        <taxon>Flavobacteriia</taxon>
        <taxon>Flavobacteriales</taxon>
        <taxon>Flavobacteriaceae</taxon>
        <taxon>Flavobacterium</taxon>
    </lineage>
</organism>
<evidence type="ECO:0000313" key="2">
    <source>
        <dbReference type="Proteomes" id="UP000817854"/>
    </source>
</evidence>
<evidence type="ECO:0008006" key="3">
    <source>
        <dbReference type="Google" id="ProtNLM"/>
    </source>
</evidence>
<reference evidence="1" key="1">
    <citation type="submission" date="2019-05" db="EMBL/GenBank/DDBJ databases">
        <authorList>
            <person name="Lianzixin W."/>
        </authorList>
    </citation>
    <scope>NUCLEOTIDE SEQUENCE</scope>
    <source>
        <strain evidence="1">EC11</strain>
    </source>
</reference>
<evidence type="ECO:0000313" key="1">
    <source>
        <dbReference type="EMBL" id="NHN26840.1"/>
    </source>
</evidence>
<gene>
    <name evidence="1" type="ORF">FIA58_014235</name>
</gene>
<sequence length="303" mass="35483">MMKYITAIIVSLLFNSSFSQLKVLKDFDFQNKNYKFFFYESYNGQKSKDSIIKPFAISDSKKLEELKNSWIGNNEATEIPDCGYDYTIYVIEEDSLVSTLSVNTVCGHIHAFGKETSFDFTPNNPFKSLIKDSDVYAGVFTSSVLLKSRRLYALLKNQKNIYYKSVEYDNWVNYDGQFSYNIYSKNENIELKNRNEIIEDLYNKFNNDDVFIKYSSISTNSLGGYIYCSSAFYEELKNNIPIWNDFELTLSKIGIWEPWSNVYSRKYYSAYLFTNDEKKLDELIEKVKNIEGLNDNSITIKKY</sequence>
<dbReference type="EMBL" id="VEVQ02000009">
    <property type="protein sequence ID" value="NHN26840.1"/>
    <property type="molecule type" value="Genomic_DNA"/>
</dbReference>
<keyword evidence="2" id="KW-1185">Reference proteome</keyword>
<dbReference type="Proteomes" id="UP000817854">
    <property type="component" value="Unassembled WGS sequence"/>
</dbReference>
<proteinExistence type="predicted"/>
<dbReference type="RefSeq" id="WP_140963155.1">
    <property type="nucleotide sequence ID" value="NZ_VEVQ02000009.1"/>
</dbReference>
<accession>A0ABX0ISK3</accession>
<reference evidence="1" key="2">
    <citation type="submission" date="2020-02" db="EMBL/GenBank/DDBJ databases">
        <title>Flavobacterium profundi sp. nov., isolated from a deep-sea seamount.</title>
        <authorList>
            <person name="Zhang D.-C."/>
        </authorList>
    </citation>
    <scope>NUCLEOTIDE SEQUENCE</scope>
    <source>
        <strain evidence="1">EC11</strain>
    </source>
</reference>
<name>A0ABX0ISK3_9FLAO</name>